<keyword evidence="2" id="KW-1185">Reference proteome</keyword>
<protein>
    <submittedName>
        <fullName evidence="1">XtrA/YqaO family protein</fullName>
    </submittedName>
</protein>
<sequence length="73" mass="8277">MSAEINVKELTVNIEKQTVEIPIVGRNAKIIIIENGRAGEIELPEYGEFTFKIHQGRIADIAREARKRGLWTT</sequence>
<dbReference type="RefSeq" id="WP_057900043.1">
    <property type="nucleotide sequence ID" value="NZ_CP080764.1"/>
</dbReference>
<reference evidence="1 2" key="1">
    <citation type="submission" date="2021-08" db="EMBL/GenBank/DDBJ databases">
        <title>Complete genome sequence of the strain Aneurinibacillus thermoaerophilus CCM 8960.</title>
        <authorList>
            <person name="Musilova J."/>
            <person name="Kourilova X."/>
            <person name="Pernicova I."/>
            <person name="Bezdicek M."/>
            <person name="Lengerova M."/>
            <person name="Obruca S."/>
            <person name="Sedlar K."/>
        </authorList>
    </citation>
    <scope>NUCLEOTIDE SEQUENCE [LARGE SCALE GENOMIC DNA]</scope>
    <source>
        <strain evidence="1 2">CCM 8960</strain>
    </source>
</reference>
<organism evidence="1 2">
    <name type="scientific">Aneurinibacillus thermoaerophilus</name>
    <dbReference type="NCBI Taxonomy" id="143495"/>
    <lineage>
        <taxon>Bacteria</taxon>
        <taxon>Bacillati</taxon>
        <taxon>Bacillota</taxon>
        <taxon>Bacilli</taxon>
        <taxon>Bacillales</taxon>
        <taxon>Paenibacillaceae</taxon>
        <taxon>Aneurinibacillus group</taxon>
        <taxon>Aneurinibacillus</taxon>
    </lineage>
</organism>
<accession>A0ABX8YBM3</accession>
<name>A0ABX8YBM3_ANETH</name>
<dbReference type="GeneID" id="97140120"/>
<evidence type="ECO:0000313" key="2">
    <source>
        <dbReference type="Proteomes" id="UP000826616"/>
    </source>
</evidence>
<dbReference type="Proteomes" id="UP000826616">
    <property type="component" value="Chromosome"/>
</dbReference>
<gene>
    <name evidence="1" type="ORF">K3F53_01940</name>
</gene>
<proteinExistence type="predicted"/>
<evidence type="ECO:0000313" key="1">
    <source>
        <dbReference type="EMBL" id="QYY43097.1"/>
    </source>
</evidence>
<dbReference type="EMBL" id="CP080764">
    <property type="protein sequence ID" value="QYY43097.1"/>
    <property type="molecule type" value="Genomic_DNA"/>
</dbReference>